<evidence type="ECO:0000313" key="2">
    <source>
        <dbReference type="EMBL" id="GGU65607.1"/>
    </source>
</evidence>
<dbReference type="Proteomes" id="UP000654471">
    <property type="component" value="Unassembled WGS sequence"/>
</dbReference>
<comment type="caution">
    <text evidence="2">The sequence shown here is derived from an EMBL/GenBank/DDBJ whole genome shotgun (WGS) entry which is preliminary data.</text>
</comment>
<gene>
    <name evidence="2" type="ORF">GCM10010211_33490</name>
</gene>
<organism evidence="2 3">
    <name type="scientific">Streptomyces albospinus</name>
    <dbReference type="NCBI Taxonomy" id="285515"/>
    <lineage>
        <taxon>Bacteria</taxon>
        <taxon>Bacillati</taxon>
        <taxon>Actinomycetota</taxon>
        <taxon>Actinomycetes</taxon>
        <taxon>Kitasatosporales</taxon>
        <taxon>Streptomycetaceae</taxon>
        <taxon>Streptomyces</taxon>
    </lineage>
</organism>
<protein>
    <submittedName>
        <fullName evidence="2">Uncharacterized protein</fullName>
    </submittedName>
</protein>
<proteinExistence type="predicted"/>
<feature type="compositionally biased region" description="Basic and acidic residues" evidence="1">
    <location>
        <begin position="65"/>
        <end position="83"/>
    </location>
</feature>
<evidence type="ECO:0000313" key="3">
    <source>
        <dbReference type="Proteomes" id="UP000654471"/>
    </source>
</evidence>
<sequence>MTVDGIRSREVAHACPAGGGQLKNGPGEVGDVNRAPDLIGEQHAISSPGGQVVDECLMRGAAVADDQRGAGDDGGRGEQADRRFGRRLRGPVWGDRIRHGGFVVVHVGAGEDGVTGHMHQPAAVLNGGHRQADRAVGRGCPIGLAIRRIDDDVRLGLPERRFDLLAAT</sequence>
<accession>A0ABQ2V2R8</accession>
<name>A0ABQ2V2R8_9ACTN</name>
<evidence type="ECO:0000256" key="1">
    <source>
        <dbReference type="SAM" id="MobiDB-lite"/>
    </source>
</evidence>
<feature type="region of interest" description="Disordered" evidence="1">
    <location>
        <begin position="64"/>
        <end position="83"/>
    </location>
</feature>
<dbReference type="EMBL" id="BMRP01000010">
    <property type="protein sequence ID" value="GGU65607.1"/>
    <property type="molecule type" value="Genomic_DNA"/>
</dbReference>
<reference evidence="3" key="1">
    <citation type="journal article" date="2019" name="Int. J. Syst. Evol. Microbiol.">
        <title>The Global Catalogue of Microorganisms (GCM) 10K type strain sequencing project: providing services to taxonomists for standard genome sequencing and annotation.</title>
        <authorList>
            <consortium name="The Broad Institute Genomics Platform"/>
            <consortium name="The Broad Institute Genome Sequencing Center for Infectious Disease"/>
            <person name="Wu L."/>
            <person name="Ma J."/>
        </authorList>
    </citation>
    <scope>NUCLEOTIDE SEQUENCE [LARGE SCALE GENOMIC DNA]</scope>
    <source>
        <strain evidence="3">JCM 3399</strain>
    </source>
</reference>
<keyword evidence="3" id="KW-1185">Reference proteome</keyword>